<dbReference type="InterPro" id="IPR011545">
    <property type="entry name" value="DEAD/DEAH_box_helicase_dom"/>
</dbReference>
<evidence type="ECO:0000256" key="3">
    <source>
        <dbReference type="ARBA" id="ARBA00022723"/>
    </source>
</evidence>
<reference evidence="14" key="1">
    <citation type="submission" date="2018-05" db="EMBL/GenBank/DDBJ databases">
        <authorList>
            <person name="Lanie J.A."/>
            <person name="Ng W.-L."/>
            <person name="Kazmierczak K.M."/>
            <person name="Andrzejewski T.M."/>
            <person name="Davidsen T.M."/>
            <person name="Wayne K.J."/>
            <person name="Tettelin H."/>
            <person name="Glass J.I."/>
            <person name="Rusch D."/>
            <person name="Podicherti R."/>
            <person name="Tsui H.-C.T."/>
            <person name="Winkler M.E."/>
        </authorList>
    </citation>
    <scope>NUCLEOTIDE SEQUENCE</scope>
</reference>
<evidence type="ECO:0000256" key="8">
    <source>
        <dbReference type="ARBA" id="ARBA00022840"/>
    </source>
</evidence>
<evidence type="ECO:0000256" key="6">
    <source>
        <dbReference type="ARBA" id="ARBA00022806"/>
    </source>
</evidence>
<dbReference type="FunFam" id="3.40.50.300:FF:000489">
    <property type="entry name" value="Primosome assembly protein PriA"/>
    <property type="match status" value="1"/>
</dbReference>
<dbReference type="SUPFAM" id="SSF52540">
    <property type="entry name" value="P-loop containing nucleoside triphosphate hydrolases"/>
    <property type="match status" value="1"/>
</dbReference>
<evidence type="ECO:0000313" key="14">
    <source>
        <dbReference type="EMBL" id="SVA43270.1"/>
    </source>
</evidence>
<dbReference type="Gene3D" id="3.40.1440.60">
    <property type="entry name" value="PriA, 3(prime) DNA-binding domain"/>
    <property type="match status" value="1"/>
</dbReference>
<dbReference type="GO" id="GO:1990077">
    <property type="term" value="C:primosome complex"/>
    <property type="evidence" value="ECO:0007669"/>
    <property type="project" value="UniProtKB-KW"/>
</dbReference>
<feature type="non-terminal residue" evidence="14">
    <location>
        <position position="493"/>
    </location>
</feature>
<keyword evidence="8" id="KW-0067">ATP-binding</keyword>
<evidence type="ECO:0000259" key="13">
    <source>
        <dbReference type="PROSITE" id="PS51192"/>
    </source>
</evidence>
<dbReference type="Pfam" id="PF00270">
    <property type="entry name" value="DEAD"/>
    <property type="match status" value="1"/>
</dbReference>
<dbReference type="GO" id="GO:0046872">
    <property type="term" value="F:metal ion binding"/>
    <property type="evidence" value="ECO:0007669"/>
    <property type="project" value="UniProtKB-KW"/>
</dbReference>
<dbReference type="GO" id="GO:0005524">
    <property type="term" value="F:ATP binding"/>
    <property type="evidence" value="ECO:0007669"/>
    <property type="project" value="UniProtKB-KW"/>
</dbReference>
<evidence type="ECO:0000256" key="9">
    <source>
        <dbReference type="ARBA" id="ARBA00023125"/>
    </source>
</evidence>
<keyword evidence="4" id="KW-0547">Nucleotide-binding</keyword>
<keyword evidence="6" id="KW-0347">Helicase</keyword>
<feature type="domain" description="Helicase ATP-binding" evidence="13">
    <location>
        <begin position="211"/>
        <end position="378"/>
    </location>
</feature>
<dbReference type="InterPro" id="IPR040498">
    <property type="entry name" value="PriA_CRR"/>
</dbReference>
<gene>
    <name evidence="14" type="ORF">METZ01_LOCUS96124</name>
</gene>
<evidence type="ECO:0000256" key="5">
    <source>
        <dbReference type="ARBA" id="ARBA00022801"/>
    </source>
</evidence>
<keyword evidence="9" id="KW-0238">DNA-binding</keyword>
<evidence type="ECO:0000256" key="4">
    <source>
        <dbReference type="ARBA" id="ARBA00022741"/>
    </source>
</evidence>
<organism evidence="14">
    <name type="scientific">marine metagenome</name>
    <dbReference type="NCBI Taxonomy" id="408172"/>
    <lineage>
        <taxon>unclassified sequences</taxon>
        <taxon>metagenomes</taxon>
        <taxon>ecological metagenomes</taxon>
    </lineage>
</organism>
<evidence type="ECO:0000256" key="11">
    <source>
        <dbReference type="ARBA" id="ARBA00034808"/>
    </source>
</evidence>
<keyword evidence="3" id="KW-0479">Metal-binding</keyword>
<keyword evidence="1" id="KW-0639">Primosome</keyword>
<dbReference type="GO" id="GO:0006302">
    <property type="term" value="P:double-strand break repair"/>
    <property type="evidence" value="ECO:0007669"/>
    <property type="project" value="InterPro"/>
</dbReference>
<dbReference type="GO" id="GO:0006310">
    <property type="term" value="P:DNA recombination"/>
    <property type="evidence" value="ECO:0007669"/>
    <property type="project" value="InterPro"/>
</dbReference>
<accession>A0A381VSI9</accession>
<sequence length="493" mass="55098">MFARVSFPISSFKSFTYKIPASLNGTVQPGTCVNAPINRRMQAGFVVAVNPDSEYKGKILPIDSIREKELQFPEELWHTLEWISQYYITPLGQVLKAAVPNSFLKLYKPKQVQFVKITAKGLNVIPTFENKKPAQKRLLEALSNINEPVKTASLTEFASSPHTVCGQLEKSGLVETLSQPQITDPFEIMGPGDIQNIQLSKEQQGVVDTIQNTGKGFHPYLLHGVTGSGKTEVYLKLAQTTVEDGQSVLVLVPEIALTPQVAIRFRKAFGSRVALWHSRMTKAEKGWTWQQLKKGEYSVVVGARSAIFAPLKNLGLIIVDEEQESSYKQENPAPRYHARDVAMVRGKQANAIVLLTSATPCLESYYNALQNKFTLLKLTKRYGKSNYPAVELVDMKKEYSDDGSALLSKSLTEAINDRLERSEQVIILQNRRGYSRVHQCLECGEIKKCENCSVALTFHRTDNNLHCHYCESVEIPESNCNKCTAENMTFAGS</sequence>
<evidence type="ECO:0000256" key="2">
    <source>
        <dbReference type="ARBA" id="ARBA00022705"/>
    </source>
</evidence>
<keyword evidence="7" id="KW-0862">Zinc</keyword>
<dbReference type="Pfam" id="PF18319">
    <property type="entry name" value="Zn_ribbon_PriA"/>
    <property type="match status" value="1"/>
</dbReference>
<dbReference type="EMBL" id="UINC01009659">
    <property type="protein sequence ID" value="SVA43270.1"/>
    <property type="molecule type" value="Genomic_DNA"/>
</dbReference>
<evidence type="ECO:0000256" key="10">
    <source>
        <dbReference type="ARBA" id="ARBA00023235"/>
    </source>
</evidence>
<evidence type="ECO:0000256" key="1">
    <source>
        <dbReference type="ARBA" id="ARBA00022515"/>
    </source>
</evidence>
<proteinExistence type="predicted"/>
<dbReference type="CDD" id="cd17929">
    <property type="entry name" value="DEXHc_priA"/>
    <property type="match status" value="1"/>
</dbReference>
<evidence type="ECO:0000256" key="7">
    <source>
        <dbReference type="ARBA" id="ARBA00022833"/>
    </source>
</evidence>
<dbReference type="InterPro" id="IPR005259">
    <property type="entry name" value="PriA"/>
</dbReference>
<dbReference type="Gene3D" id="3.40.50.300">
    <property type="entry name" value="P-loop containing nucleotide triphosphate hydrolases"/>
    <property type="match status" value="1"/>
</dbReference>
<dbReference type="InterPro" id="IPR042115">
    <property type="entry name" value="PriA_3primeBD_sf"/>
</dbReference>
<dbReference type="SMART" id="SM00487">
    <property type="entry name" value="DEXDc"/>
    <property type="match status" value="1"/>
</dbReference>
<dbReference type="InterPro" id="IPR014001">
    <property type="entry name" value="Helicase_ATP-bd"/>
</dbReference>
<evidence type="ECO:0000256" key="12">
    <source>
        <dbReference type="ARBA" id="ARBA00048988"/>
    </source>
</evidence>
<dbReference type="GO" id="GO:0016787">
    <property type="term" value="F:hydrolase activity"/>
    <property type="evidence" value="ECO:0007669"/>
    <property type="project" value="UniProtKB-KW"/>
</dbReference>
<dbReference type="EC" id="5.6.2.4" evidence="11"/>
<dbReference type="NCBIfam" id="TIGR00595">
    <property type="entry name" value="priA"/>
    <property type="match status" value="1"/>
</dbReference>
<name>A0A381VSI9_9ZZZZ</name>
<dbReference type="Pfam" id="PF17764">
    <property type="entry name" value="PriA_3primeBD"/>
    <property type="match status" value="1"/>
</dbReference>
<dbReference type="InterPro" id="IPR041222">
    <property type="entry name" value="PriA_3primeBD"/>
</dbReference>
<dbReference type="PANTHER" id="PTHR30580:SF0">
    <property type="entry name" value="PRIMOSOMAL PROTEIN N"/>
    <property type="match status" value="1"/>
</dbReference>
<dbReference type="GO" id="GO:0003677">
    <property type="term" value="F:DNA binding"/>
    <property type="evidence" value="ECO:0007669"/>
    <property type="project" value="UniProtKB-KW"/>
</dbReference>
<dbReference type="InterPro" id="IPR027417">
    <property type="entry name" value="P-loop_NTPase"/>
</dbReference>
<keyword evidence="2" id="KW-0235">DNA replication</keyword>
<dbReference type="PANTHER" id="PTHR30580">
    <property type="entry name" value="PRIMOSOMAL PROTEIN N"/>
    <property type="match status" value="1"/>
</dbReference>
<keyword evidence="5" id="KW-0378">Hydrolase</keyword>
<dbReference type="GO" id="GO:0006269">
    <property type="term" value="P:DNA replication, synthesis of primer"/>
    <property type="evidence" value="ECO:0007669"/>
    <property type="project" value="UniProtKB-KW"/>
</dbReference>
<dbReference type="GO" id="GO:0043138">
    <property type="term" value="F:3'-5' DNA helicase activity"/>
    <property type="evidence" value="ECO:0007669"/>
    <property type="project" value="UniProtKB-EC"/>
</dbReference>
<keyword evidence="10" id="KW-0413">Isomerase</keyword>
<protein>
    <recommendedName>
        <fullName evidence="11">DNA 3'-5' helicase</fullName>
        <ecNumber evidence="11">5.6.2.4</ecNumber>
    </recommendedName>
</protein>
<dbReference type="GO" id="GO:0006270">
    <property type="term" value="P:DNA replication initiation"/>
    <property type="evidence" value="ECO:0007669"/>
    <property type="project" value="TreeGrafter"/>
</dbReference>
<comment type="catalytic activity">
    <reaction evidence="12">
        <text>ATP + H2O = ADP + phosphate + H(+)</text>
        <dbReference type="Rhea" id="RHEA:13065"/>
        <dbReference type="ChEBI" id="CHEBI:15377"/>
        <dbReference type="ChEBI" id="CHEBI:15378"/>
        <dbReference type="ChEBI" id="CHEBI:30616"/>
        <dbReference type="ChEBI" id="CHEBI:43474"/>
        <dbReference type="ChEBI" id="CHEBI:456216"/>
        <dbReference type="EC" id="5.6.2.4"/>
    </reaction>
</comment>
<dbReference type="AlphaFoldDB" id="A0A381VSI9"/>
<dbReference type="PROSITE" id="PS51192">
    <property type="entry name" value="HELICASE_ATP_BIND_1"/>
    <property type="match status" value="1"/>
</dbReference>